<dbReference type="Proteomes" id="UP001549037">
    <property type="component" value="Unassembled WGS sequence"/>
</dbReference>
<proteinExistence type="predicted"/>
<name>A0ABV2JCC1_9STRE</name>
<evidence type="ECO:0000313" key="1">
    <source>
        <dbReference type="EMBL" id="MET3633409.1"/>
    </source>
</evidence>
<evidence type="ECO:0000313" key="2">
    <source>
        <dbReference type="Proteomes" id="UP001549037"/>
    </source>
</evidence>
<dbReference type="SUPFAM" id="SSF82784">
    <property type="entry name" value="OsmC-like"/>
    <property type="match status" value="1"/>
</dbReference>
<sequence length="122" mass="13724">MYQSHVEGRSLFEVVSSGYGEPITSFGLVEQGETPVSLLNIALASCVTMCVQGYFAKVQHKNDVKVVVDSQLDFEKKSVVLFLDLDVQLTEEVKDDLANYIEEKCKVKQLLRDDLAVTWSYI</sequence>
<organism evidence="1 2">
    <name type="scientific">Streptococcus porcorum</name>
    <dbReference type="NCBI Taxonomy" id="701526"/>
    <lineage>
        <taxon>Bacteria</taxon>
        <taxon>Bacillati</taxon>
        <taxon>Bacillota</taxon>
        <taxon>Bacilli</taxon>
        <taxon>Lactobacillales</taxon>
        <taxon>Streptococcaceae</taxon>
        <taxon>Streptococcus</taxon>
    </lineage>
</organism>
<dbReference type="RefSeq" id="WP_354366966.1">
    <property type="nucleotide sequence ID" value="NZ_JBEPLN010000001.1"/>
</dbReference>
<protein>
    <submittedName>
        <fullName evidence="1">OsmC-like protein</fullName>
    </submittedName>
</protein>
<keyword evidence="2" id="KW-1185">Reference proteome</keyword>
<gene>
    <name evidence="1" type="ORF">ABID28_000039</name>
</gene>
<dbReference type="InterPro" id="IPR036102">
    <property type="entry name" value="OsmC/Ohrsf"/>
</dbReference>
<comment type="caution">
    <text evidence="1">The sequence shown here is derived from an EMBL/GenBank/DDBJ whole genome shotgun (WGS) entry which is preliminary data.</text>
</comment>
<dbReference type="InterPro" id="IPR003718">
    <property type="entry name" value="OsmC/Ohr_fam"/>
</dbReference>
<dbReference type="Gene3D" id="3.30.300.20">
    <property type="match status" value="1"/>
</dbReference>
<dbReference type="EMBL" id="JBEPLN010000001">
    <property type="protein sequence ID" value="MET3633409.1"/>
    <property type="molecule type" value="Genomic_DNA"/>
</dbReference>
<dbReference type="InterPro" id="IPR015946">
    <property type="entry name" value="KH_dom-like_a/b"/>
</dbReference>
<dbReference type="Pfam" id="PF02566">
    <property type="entry name" value="OsmC"/>
    <property type="match status" value="1"/>
</dbReference>
<accession>A0ABV2JCC1</accession>
<reference evidence="1 2" key="1">
    <citation type="submission" date="2024-06" db="EMBL/GenBank/DDBJ databases">
        <title>Genomic Encyclopedia of Type Strains, Phase IV (KMG-IV): sequencing the most valuable type-strain genomes for metagenomic binning, comparative biology and taxonomic classification.</title>
        <authorList>
            <person name="Goeker M."/>
        </authorList>
    </citation>
    <scope>NUCLEOTIDE SEQUENCE [LARGE SCALE GENOMIC DNA]</scope>
    <source>
        <strain evidence="1 2">DSM 28302</strain>
    </source>
</reference>